<feature type="transmembrane region" description="Helical" evidence="1">
    <location>
        <begin position="96"/>
        <end position="116"/>
    </location>
</feature>
<feature type="transmembrane region" description="Helical" evidence="1">
    <location>
        <begin position="12"/>
        <end position="33"/>
    </location>
</feature>
<keyword evidence="1" id="KW-1133">Transmembrane helix</keyword>
<evidence type="ECO:0000313" key="2">
    <source>
        <dbReference type="EMBL" id="NYJ19968.1"/>
    </source>
</evidence>
<comment type="caution">
    <text evidence="2">The sequence shown here is derived from an EMBL/GenBank/DDBJ whole genome shotgun (WGS) entry which is preliminary data.</text>
</comment>
<organism evidence="2 3">
    <name type="scientific">Glaciibacter psychrotolerans</name>
    <dbReference type="NCBI Taxonomy" id="670054"/>
    <lineage>
        <taxon>Bacteria</taxon>
        <taxon>Bacillati</taxon>
        <taxon>Actinomycetota</taxon>
        <taxon>Actinomycetes</taxon>
        <taxon>Micrococcales</taxon>
        <taxon>Microbacteriaceae</taxon>
        <taxon>Glaciibacter</taxon>
    </lineage>
</organism>
<sequence length="152" mass="16375">MTALSLRRFAIVLLWIYVVQFIAGMTLNLFVALPASHSGTTGNEYFSRSLASLIWALTGLGGPVLFLHALIGVGLVLGSLVLFIFSCRIERARWRWASGITCFFTIGGLFNGLSFLDYTEDVSSAIMAACWLVAIGALVFVLVAPPALSVVD</sequence>
<dbReference type="RefSeq" id="WP_179578650.1">
    <property type="nucleotide sequence ID" value="NZ_JACCFM010000001.1"/>
</dbReference>
<feature type="transmembrane region" description="Helical" evidence="1">
    <location>
        <begin position="53"/>
        <end position="84"/>
    </location>
</feature>
<protein>
    <submittedName>
        <fullName evidence="2">Uncharacterized protein</fullName>
    </submittedName>
</protein>
<reference evidence="2 3" key="1">
    <citation type="submission" date="2020-07" db="EMBL/GenBank/DDBJ databases">
        <title>Sequencing the genomes of 1000 actinobacteria strains.</title>
        <authorList>
            <person name="Klenk H.-P."/>
        </authorList>
    </citation>
    <scope>NUCLEOTIDE SEQUENCE [LARGE SCALE GENOMIC DNA]</scope>
    <source>
        <strain evidence="2 3">LI1</strain>
    </source>
</reference>
<keyword evidence="3" id="KW-1185">Reference proteome</keyword>
<dbReference type="EMBL" id="JACCFM010000001">
    <property type="protein sequence ID" value="NYJ19968.1"/>
    <property type="molecule type" value="Genomic_DNA"/>
</dbReference>
<gene>
    <name evidence="2" type="ORF">HNR05_001759</name>
</gene>
<dbReference type="AlphaFoldDB" id="A0A7Z0EE36"/>
<evidence type="ECO:0000256" key="1">
    <source>
        <dbReference type="SAM" id="Phobius"/>
    </source>
</evidence>
<keyword evidence="1" id="KW-0812">Transmembrane</keyword>
<dbReference type="Proteomes" id="UP000537260">
    <property type="component" value="Unassembled WGS sequence"/>
</dbReference>
<evidence type="ECO:0000313" key="3">
    <source>
        <dbReference type="Proteomes" id="UP000537260"/>
    </source>
</evidence>
<proteinExistence type="predicted"/>
<keyword evidence="1" id="KW-0472">Membrane</keyword>
<name>A0A7Z0EE36_9MICO</name>
<feature type="transmembrane region" description="Helical" evidence="1">
    <location>
        <begin position="122"/>
        <end position="144"/>
    </location>
</feature>
<accession>A0A7Z0EE36</accession>